<dbReference type="EMBL" id="LN483332">
    <property type="protein sequence ID" value="CED85050.1"/>
    <property type="molecule type" value="Genomic_DNA"/>
</dbReference>
<feature type="compositionally biased region" description="Polar residues" evidence="1">
    <location>
        <begin position="211"/>
        <end position="223"/>
    </location>
</feature>
<feature type="region of interest" description="Disordered" evidence="1">
    <location>
        <begin position="1"/>
        <end position="252"/>
    </location>
</feature>
<evidence type="ECO:0000313" key="2">
    <source>
        <dbReference type="EMBL" id="CED85050.1"/>
    </source>
</evidence>
<feature type="compositionally biased region" description="Low complexity" evidence="1">
    <location>
        <begin position="234"/>
        <end position="252"/>
    </location>
</feature>
<protein>
    <submittedName>
        <fullName evidence="2">Uncharacterized protein</fullName>
    </submittedName>
</protein>
<organism evidence="2">
    <name type="scientific">Phaffia rhodozyma</name>
    <name type="common">Yeast</name>
    <name type="synonym">Xanthophyllomyces dendrorhous</name>
    <dbReference type="NCBI Taxonomy" id="264483"/>
    <lineage>
        <taxon>Eukaryota</taxon>
        <taxon>Fungi</taxon>
        <taxon>Dikarya</taxon>
        <taxon>Basidiomycota</taxon>
        <taxon>Agaricomycotina</taxon>
        <taxon>Tremellomycetes</taxon>
        <taxon>Cystofilobasidiales</taxon>
        <taxon>Mrakiaceae</taxon>
        <taxon>Phaffia</taxon>
    </lineage>
</organism>
<reference evidence="2" key="1">
    <citation type="submission" date="2014-08" db="EMBL/GenBank/DDBJ databases">
        <authorList>
            <person name="Sharma Rahul"/>
            <person name="Thines Marco"/>
        </authorList>
    </citation>
    <scope>NUCLEOTIDE SEQUENCE</scope>
</reference>
<proteinExistence type="predicted"/>
<feature type="compositionally biased region" description="Polar residues" evidence="1">
    <location>
        <begin position="103"/>
        <end position="116"/>
    </location>
</feature>
<accession>A0A0F7SWL6</accession>
<dbReference type="AlphaFoldDB" id="A0A0F7SWL6"/>
<feature type="compositionally biased region" description="Polar residues" evidence="1">
    <location>
        <begin position="12"/>
        <end position="24"/>
    </location>
</feature>
<sequence>MEGANSIRGSALVSSKSVPPQSSHPIPAHRIHSSSQHPKSGSVSSTDSGKSTSSSHSGETSSGSSPTDTSLSTVSSSSSLDKKANSTGKLSNSLPNHGPVKSLPSNNLGQPTVLTRSSSSVGSGSQNTHRPNSLLHRPKRSAQPTPIPPSLRSSHLLKSESSPFFARSNPDACPRHSSSQSSSSHGHYTRGAGTTPSPPRNEGSTDDKKNTWANLVLNVQMSSRIRGRDQIKISSSSSGSGQSLSEESLVIG</sequence>
<feature type="compositionally biased region" description="Low complexity" evidence="1">
    <location>
        <begin position="40"/>
        <end position="79"/>
    </location>
</feature>
<evidence type="ECO:0000256" key="1">
    <source>
        <dbReference type="SAM" id="MobiDB-lite"/>
    </source>
</evidence>
<name>A0A0F7SWL6_PHARH</name>
<feature type="compositionally biased region" description="Polar residues" evidence="1">
    <location>
        <begin position="85"/>
        <end position="95"/>
    </location>
</feature>